<dbReference type="InterPro" id="IPR038670">
    <property type="entry name" value="HslJ-like_sf"/>
</dbReference>
<accession>A0A926JDM3</accession>
<evidence type="ECO:0000259" key="2">
    <source>
        <dbReference type="Pfam" id="PF03724"/>
    </source>
</evidence>
<name>A0A926JDM3_9RHOB</name>
<dbReference type="AlphaFoldDB" id="A0A926JDM3"/>
<dbReference type="Pfam" id="PF03724">
    <property type="entry name" value="META"/>
    <property type="match status" value="1"/>
</dbReference>
<feature type="signal peptide" evidence="1">
    <location>
        <begin position="1"/>
        <end position="19"/>
    </location>
</feature>
<dbReference type="Proteomes" id="UP000608594">
    <property type="component" value="Unassembled WGS sequence"/>
</dbReference>
<gene>
    <name evidence="3" type="ORF">H4P12_14175</name>
</gene>
<dbReference type="Gene3D" id="2.40.128.270">
    <property type="match status" value="1"/>
</dbReference>
<organism evidence="3 4">
    <name type="scientific">Paracoccus amoyensis</name>
    <dbReference type="NCBI Taxonomy" id="2760093"/>
    <lineage>
        <taxon>Bacteria</taxon>
        <taxon>Pseudomonadati</taxon>
        <taxon>Pseudomonadota</taxon>
        <taxon>Alphaproteobacteria</taxon>
        <taxon>Rhodobacterales</taxon>
        <taxon>Paracoccaceae</taxon>
        <taxon>Paracoccus</taxon>
    </lineage>
</organism>
<feature type="chain" id="PRO_5037939692" evidence="1">
    <location>
        <begin position="20"/>
        <end position="155"/>
    </location>
</feature>
<reference evidence="3" key="1">
    <citation type="submission" date="2020-08" db="EMBL/GenBank/DDBJ databases">
        <title>Paracoccus amoyensis sp. nov., isolated from the surface seawater at coast of Xiamen, Fujian.</title>
        <authorList>
            <person name="Lyu L."/>
        </authorList>
    </citation>
    <scope>NUCLEOTIDE SEQUENCE</scope>
    <source>
        <strain evidence="3">11-3</strain>
    </source>
</reference>
<keyword evidence="1" id="KW-0732">Signal</keyword>
<sequence length="155" mass="16500">MFSRPFLAVTAAAAIFAVAACEDPAPKTSLGGIPFGDYVLVGIGGGTVPLRDVTLKIEEKRLSGHGPCNGYTVENTAELPALALGQINTSNVPCSNNQNLESRFFQTLQSATTVEYYGGVLKVKAPQTWLIFERGVPKRDQISALEAARGQQGMQ</sequence>
<evidence type="ECO:0000313" key="3">
    <source>
        <dbReference type="EMBL" id="MBC9247824.1"/>
    </source>
</evidence>
<dbReference type="EMBL" id="JACOQL010000004">
    <property type="protein sequence ID" value="MBC9247824.1"/>
    <property type="molecule type" value="Genomic_DNA"/>
</dbReference>
<keyword evidence="4" id="KW-1185">Reference proteome</keyword>
<evidence type="ECO:0000256" key="1">
    <source>
        <dbReference type="SAM" id="SignalP"/>
    </source>
</evidence>
<protein>
    <submittedName>
        <fullName evidence="3">META domain-containing protein</fullName>
    </submittedName>
</protein>
<dbReference type="RefSeq" id="WP_187794317.1">
    <property type="nucleotide sequence ID" value="NZ_JACOQL010000004.1"/>
</dbReference>
<dbReference type="PROSITE" id="PS51257">
    <property type="entry name" value="PROKAR_LIPOPROTEIN"/>
    <property type="match status" value="1"/>
</dbReference>
<feature type="domain" description="DUF306" evidence="2">
    <location>
        <begin position="36"/>
        <end position="124"/>
    </location>
</feature>
<comment type="caution">
    <text evidence="3">The sequence shown here is derived from an EMBL/GenBank/DDBJ whole genome shotgun (WGS) entry which is preliminary data.</text>
</comment>
<proteinExistence type="predicted"/>
<dbReference type="InterPro" id="IPR005184">
    <property type="entry name" value="DUF306_Meta_HslJ"/>
</dbReference>
<evidence type="ECO:0000313" key="4">
    <source>
        <dbReference type="Proteomes" id="UP000608594"/>
    </source>
</evidence>